<proteinExistence type="predicted"/>
<dbReference type="EMBL" id="JAULJE010000013">
    <property type="protein sequence ID" value="KAK1336359.1"/>
    <property type="molecule type" value="Genomic_DNA"/>
</dbReference>
<protein>
    <submittedName>
        <fullName evidence="1">Uncharacterized protein</fullName>
    </submittedName>
</protein>
<reference evidence="1" key="1">
    <citation type="submission" date="2023-06" db="EMBL/GenBank/DDBJ databases">
        <title>Reference genome for the Northern bat (Eptesicus nilssonii), a most northern bat species.</title>
        <authorList>
            <person name="Laine V.N."/>
            <person name="Pulliainen A.T."/>
            <person name="Lilley T.M."/>
        </authorList>
    </citation>
    <scope>NUCLEOTIDE SEQUENCE</scope>
    <source>
        <strain evidence="1">BLF_Eptnil</strain>
        <tissue evidence="1">Kidney</tissue>
    </source>
</reference>
<comment type="caution">
    <text evidence="1">The sequence shown here is derived from an EMBL/GenBank/DDBJ whole genome shotgun (WGS) entry which is preliminary data.</text>
</comment>
<evidence type="ECO:0000313" key="1">
    <source>
        <dbReference type="EMBL" id="KAK1336359.1"/>
    </source>
</evidence>
<sequence length="264" mass="30982">MLQAWEEVLGKQAIQTLKAIPMPANTVKRRNEDMAEDIENQDIKMVKNSPFYSIQLDESRDGTNKVLLCFVRVECAGELKNYFVDSACRVERLALRFLKHLIVIPWNAGLDGNNVLGYVQTVPQTCLDTFPKLLQRWKMWVTQTFCLHTALYILSNLRRKEMSPELHEVGFHTKRSILEYLRHFAKNWVPSILTFFMLRSQPDLFTLRKEVKIFFQRQNNPKLQELFFDDEWVAKLAYLADILLVLNELNISLQGQLKDVFTLR</sequence>
<evidence type="ECO:0000313" key="2">
    <source>
        <dbReference type="Proteomes" id="UP001177744"/>
    </source>
</evidence>
<organism evidence="1 2">
    <name type="scientific">Cnephaeus nilssonii</name>
    <name type="common">Northern bat</name>
    <name type="synonym">Eptesicus nilssonii</name>
    <dbReference type="NCBI Taxonomy" id="3371016"/>
    <lineage>
        <taxon>Eukaryota</taxon>
        <taxon>Metazoa</taxon>
        <taxon>Chordata</taxon>
        <taxon>Craniata</taxon>
        <taxon>Vertebrata</taxon>
        <taxon>Euteleostomi</taxon>
        <taxon>Mammalia</taxon>
        <taxon>Eutheria</taxon>
        <taxon>Laurasiatheria</taxon>
        <taxon>Chiroptera</taxon>
        <taxon>Yangochiroptera</taxon>
        <taxon>Vespertilionidae</taxon>
        <taxon>Cnephaeus</taxon>
    </lineage>
</organism>
<keyword evidence="2" id="KW-1185">Reference proteome</keyword>
<dbReference type="Proteomes" id="UP001177744">
    <property type="component" value="Unassembled WGS sequence"/>
</dbReference>
<dbReference type="PANTHER" id="PTHR45913">
    <property type="entry name" value="EPM2A-INTERACTING PROTEIN 1"/>
    <property type="match status" value="1"/>
</dbReference>
<feature type="non-terminal residue" evidence="1">
    <location>
        <position position="264"/>
    </location>
</feature>
<accession>A0AA40LM13</accession>
<dbReference type="PANTHER" id="PTHR45913:SF5">
    <property type="entry name" value="GENERAL TRANSCRIPTION FACTOR II-I REPEAT DOMAIN-CONTAINING PROTEIN 2A-LIKE PROTEIN"/>
    <property type="match status" value="1"/>
</dbReference>
<name>A0AA40LM13_CNENI</name>
<dbReference type="AlphaFoldDB" id="A0AA40LM13"/>
<gene>
    <name evidence="1" type="ORF">QTO34_004165</name>
</gene>